<reference evidence="2" key="1">
    <citation type="submission" date="2023-06" db="EMBL/GenBank/DDBJ databases">
        <title>Black Yeasts Isolated from many extreme environments.</title>
        <authorList>
            <person name="Coleine C."/>
            <person name="Stajich J.E."/>
            <person name="Selbmann L."/>
        </authorList>
    </citation>
    <scope>NUCLEOTIDE SEQUENCE</scope>
    <source>
        <strain evidence="2">CCFEE 5200</strain>
    </source>
</reference>
<evidence type="ECO:0000313" key="3">
    <source>
        <dbReference type="Proteomes" id="UP001175353"/>
    </source>
</evidence>
<accession>A0AAN6K173</accession>
<gene>
    <name evidence="2" type="ORF">LTR91_023701</name>
</gene>
<name>A0AAN6K173_9PEZI</name>
<proteinExistence type="predicted"/>
<evidence type="ECO:0000256" key="1">
    <source>
        <dbReference type="SAM" id="MobiDB-lite"/>
    </source>
</evidence>
<feature type="compositionally biased region" description="Basic residues" evidence="1">
    <location>
        <begin position="106"/>
        <end position="119"/>
    </location>
</feature>
<dbReference type="EMBL" id="JAUJLE010000539">
    <property type="protein sequence ID" value="KAK0953690.1"/>
    <property type="molecule type" value="Genomic_DNA"/>
</dbReference>
<feature type="compositionally biased region" description="Basic and acidic residues" evidence="1">
    <location>
        <begin position="171"/>
        <end position="185"/>
    </location>
</feature>
<feature type="compositionally biased region" description="Basic residues" evidence="1">
    <location>
        <begin position="193"/>
        <end position="203"/>
    </location>
</feature>
<dbReference type="Proteomes" id="UP001175353">
    <property type="component" value="Unassembled WGS sequence"/>
</dbReference>
<comment type="caution">
    <text evidence="2">The sequence shown here is derived from an EMBL/GenBank/DDBJ whole genome shotgun (WGS) entry which is preliminary data.</text>
</comment>
<sequence>MVPRKPTPEMTDTVAEPESARLEPQDSGDEEASQDYHTEASEASASPSPGPATALLHPPTAPESEEDNADPSSTKAGPYLPAHLLKAPLPSSPQVQPTPAKDLSRKQKKGQPRTNRQLKKQQWDQLRADAQANGVLEAGKAAQVKRGVLRESDRVRSGRVGKKRKAGVELSGRERMLEERKRERAGGSTGLPSKKKLKTKSSG</sequence>
<dbReference type="AlphaFoldDB" id="A0AAN6K173"/>
<organism evidence="2 3">
    <name type="scientific">Friedmanniomyces endolithicus</name>
    <dbReference type="NCBI Taxonomy" id="329885"/>
    <lineage>
        <taxon>Eukaryota</taxon>
        <taxon>Fungi</taxon>
        <taxon>Dikarya</taxon>
        <taxon>Ascomycota</taxon>
        <taxon>Pezizomycotina</taxon>
        <taxon>Dothideomycetes</taxon>
        <taxon>Dothideomycetidae</taxon>
        <taxon>Mycosphaerellales</taxon>
        <taxon>Teratosphaeriaceae</taxon>
        <taxon>Friedmanniomyces</taxon>
    </lineage>
</organism>
<protein>
    <submittedName>
        <fullName evidence="2">Uncharacterized protein</fullName>
    </submittedName>
</protein>
<evidence type="ECO:0000313" key="2">
    <source>
        <dbReference type="EMBL" id="KAK0953690.1"/>
    </source>
</evidence>
<keyword evidence="3" id="KW-1185">Reference proteome</keyword>
<feature type="region of interest" description="Disordered" evidence="1">
    <location>
        <begin position="1"/>
        <end position="203"/>
    </location>
</feature>
<feature type="compositionally biased region" description="Low complexity" evidence="1">
    <location>
        <begin position="41"/>
        <end position="58"/>
    </location>
</feature>